<feature type="chain" id="PRO_5046568414" evidence="2">
    <location>
        <begin position="26"/>
        <end position="1131"/>
    </location>
</feature>
<feature type="compositionally biased region" description="Basic and acidic residues" evidence="1">
    <location>
        <begin position="1073"/>
        <end position="1087"/>
    </location>
</feature>
<dbReference type="KEGG" id="nlo:107218077"/>
<feature type="compositionally biased region" description="Pro residues" evidence="1">
    <location>
        <begin position="64"/>
        <end position="115"/>
    </location>
</feature>
<feature type="region of interest" description="Disordered" evidence="1">
    <location>
        <begin position="756"/>
        <end position="788"/>
    </location>
</feature>
<feature type="region of interest" description="Disordered" evidence="1">
    <location>
        <begin position="543"/>
        <end position="607"/>
    </location>
</feature>
<feature type="compositionally biased region" description="Low complexity" evidence="1">
    <location>
        <begin position="116"/>
        <end position="129"/>
    </location>
</feature>
<name>A0A6J0BAP6_NEOLC</name>
<feature type="compositionally biased region" description="Pro residues" evidence="1">
    <location>
        <begin position="220"/>
        <end position="232"/>
    </location>
</feature>
<gene>
    <name evidence="4" type="primary">LOC107218077</name>
</gene>
<feature type="region of interest" description="Disordered" evidence="1">
    <location>
        <begin position="1073"/>
        <end position="1131"/>
    </location>
</feature>
<feature type="compositionally biased region" description="Pro residues" evidence="1">
    <location>
        <begin position="130"/>
        <end position="152"/>
    </location>
</feature>
<feature type="region of interest" description="Disordered" evidence="1">
    <location>
        <begin position="30"/>
        <end position="364"/>
    </location>
</feature>
<feature type="compositionally biased region" description="Pro residues" evidence="1">
    <location>
        <begin position="582"/>
        <end position="604"/>
    </location>
</feature>
<feature type="compositionally biased region" description="Low complexity" evidence="1">
    <location>
        <begin position="327"/>
        <end position="338"/>
    </location>
</feature>
<feature type="compositionally biased region" description="Basic and acidic residues" evidence="1">
    <location>
        <begin position="348"/>
        <end position="358"/>
    </location>
</feature>
<protein>
    <submittedName>
        <fullName evidence="4">Trithorax group protein osa</fullName>
    </submittedName>
</protein>
<keyword evidence="3" id="KW-1185">Reference proteome</keyword>
<feature type="compositionally biased region" description="Pro residues" evidence="1">
    <location>
        <begin position="196"/>
        <end position="205"/>
    </location>
</feature>
<reference evidence="4" key="1">
    <citation type="submission" date="2025-08" db="UniProtKB">
        <authorList>
            <consortium name="RefSeq"/>
        </authorList>
    </citation>
    <scope>IDENTIFICATION</scope>
    <source>
        <tissue evidence="4">Thorax and Abdomen</tissue>
    </source>
</reference>
<accession>A0A6J0BAP6</accession>
<keyword evidence="2" id="KW-0732">Signal</keyword>
<sequence>MAGFKMATTAFCLLLAVYQVQQINAVVNKGSVSSQPSKDGAIASGENDRISNSYGPPQLNDLYGPPPGPPRFHGPAPAYGPPPSAPVYGPPPPRKPKPSYGPPKPQYGPPKPQYGPPKQQYGPPKQQYGPPAPGYEGPPPPPPSIKYGPPPKIRNQYGPPKSGHGPPIPISVETYGPPKKEVSISFNSGPPQDNYGPPPPPPPSVQIPLRQAHPPQQQYGPPPGVPAPPTPPDIKYDGWQPIAGLVGTPSEGGHAGYGSSSSYSSSSSSSSSSSYSHSHSHSHSSSSSADGEFQSDILTGARYPAGNVPSDSYGQPIHSAEAQDLKSSVQQSSAASDSHGLPPPPLPRYEEHSSKDYAHGSSANSESLKLDQYHQHLEQEQQLQLQEQPLPQPQYGAPSLSIEPSVQYGIPNPEPISIVKTVAFELLPTTETHQGGSVSSFGGGSSIDAFSTGGASISLPPSGGYGLPVSSVDGGLGVDFNVHSLGSSIGSSSIGSSSSFGVESSHGLSIGGELVQPPPLTSSLPISDTYGAPPLSSYSANGPYPASQGIRSSAGSFHSSFGSNFHKQNSGGHNRHSHRNHGPPPFRHGPAFPPPSSFIPPRNRPPIKFRNQIPPEVVNAIRHYDVPPQGGANQPFKIHGLPSLHGGSHGGDQQLHLTSNSQFSSGGGYFGGSGGSSFGSNSAFAAPNVNYGTPLTFNSFNTPAPVLTYGAPNFGPTPSFVSTSTSSDAGSSLYSSLGGSALTTTYGTPILQQQVPHDCPSLQRGNQNIGNQISLDTSGAQHSFGSSTSGSSASSFANSVASSVSGLSFGSLTGGSGVAHVGPGSAANFYDAPAVNELSLQVHQQPNTDLKDSYGNPIGVRYGVADQSAAALTSNDIHVSSSLSSASSSSNLLTNQVQVNSIPYTGNYLGDATSAEALTAALTAQGFGQSKHAEHAVDASRYFETHEGSEALALAQGLTATGTDGFQIQGTKGTYSLQIQPADGGLGTENSDGSIRHEQVLSNGLLQDILAAIEQPQNGHVEVQGPPQVQHLEEVYGDLAHAASGNIYGDESQAIVEDLLKRTGNADNQAKHIEVGNDAENRADQKAEASSADSETSASEDSKIALFFKSNNSESNNSKSTSSSEGNKSSD</sequence>
<dbReference type="AlphaFoldDB" id="A0A6J0BAP6"/>
<feature type="compositionally biased region" description="Low complexity" evidence="1">
    <location>
        <begin position="259"/>
        <end position="288"/>
    </location>
</feature>
<feature type="compositionally biased region" description="Low complexity" evidence="1">
    <location>
        <begin position="552"/>
        <end position="572"/>
    </location>
</feature>
<evidence type="ECO:0000313" key="4">
    <source>
        <dbReference type="RefSeq" id="XP_015511311.2"/>
    </source>
</evidence>
<dbReference type="Proteomes" id="UP000829291">
    <property type="component" value="Chromosome 6"/>
</dbReference>
<dbReference type="OrthoDB" id="8197069at2759"/>
<dbReference type="RefSeq" id="XP_015511311.2">
    <property type="nucleotide sequence ID" value="XM_015655825.2"/>
</dbReference>
<dbReference type="InParanoid" id="A0A6J0BAP6"/>
<organism evidence="4">
    <name type="scientific">Neodiprion lecontei</name>
    <name type="common">Redheaded pine sawfly</name>
    <dbReference type="NCBI Taxonomy" id="441921"/>
    <lineage>
        <taxon>Eukaryota</taxon>
        <taxon>Metazoa</taxon>
        <taxon>Ecdysozoa</taxon>
        <taxon>Arthropoda</taxon>
        <taxon>Hexapoda</taxon>
        <taxon>Insecta</taxon>
        <taxon>Pterygota</taxon>
        <taxon>Neoptera</taxon>
        <taxon>Endopterygota</taxon>
        <taxon>Hymenoptera</taxon>
        <taxon>Tenthredinoidea</taxon>
        <taxon>Diprionidae</taxon>
        <taxon>Diprioninae</taxon>
        <taxon>Neodiprion</taxon>
    </lineage>
</organism>
<feature type="compositionally biased region" description="Low complexity" evidence="1">
    <location>
        <begin position="1088"/>
        <end position="1099"/>
    </location>
</feature>
<feature type="signal peptide" evidence="2">
    <location>
        <begin position="1"/>
        <end position="25"/>
    </location>
</feature>
<feature type="compositionally biased region" description="Polar residues" evidence="1">
    <location>
        <begin position="763"/>
        <end position="781"/>
    </location>
</feature>
<evidence type="ECO:0000313" key="3">
    <source>
        <dbReference type="Proteomes" id="UP000829291"/>
    </source>
</evidence>
<proteinExistence type="predicted"/>
<evidence type="ECO:0000256" key="2">
    <source>
        <dbReference type="SAM" id="SignalP"/>
    </source>
</evidence>
<dbReference type="GeneID" id="107218077"/>
<evidence type="ECO:0000256" key="1">
    <source>
        <dbReference type="SAM" id="MobiDB-lite"/>
    </source>
</evidence>
<feature type="compositionally biased region" description="Low complexity" evidence="1">
    <location>
        <begin position="1109"/>
        <end position="1131"/>
    </location>
</feature>